<comment type="caution">
    <text evidence="9">The sequence shown here is derived from an EMBL/GenBank/DDBJ whole genome shotgun (WGS) entry which is preliminary data.</text>
</comment>
<dbReference type="InterPro" id="IPR022929">
    <property type="entry name" value="Put_MntP"/>
</dbReference>
<keyword evidence="6 8" id="KW-0472">Membrane</keyword>
<keyword evidence="5 8" id="KW-0406">Ion transport</keyword>
<sequence>MAEHLISQGLALSVMAIALGMDAFSVCVGMGMTVFRLRRAAWTGMWIGLFHMLMPLIGMILGQLLSTRFGEIAEMAGGLLLLLIGFQMILSLMRTKDTRNEFVYVSDASMLLFAFSVSIDSFSVGLSMGLFGAEMLAAILMFGCASMIMAWSGFYIGRKTGRYFGKYGEALGGIILFLFGLKILLHFML</sequence>
<feature type="transmembrane region" description="Helical" evidence="8">
    <location>
        <begin position="47"/>
        <end position="66"/>
    </location>
</feature>
<evidence type="ECO:0000256" key="3">
    <source>
        <dbReference type="ARBA" id="ARBA00022692"/>
    </source>
</evidence>
<evidence type="ECO:0000256" key="8">
    <source>
        <dbReference type="HAMAP-Rule" id="MF_01521"/>
    </source>
</evidence>
<comment type="subcellular location">
    <subcellularLocation>
        <location evidence="8">Cell membrane</location>
        <topology evidence="8">Multi-pass membrane protein</topology>
    </subcellularLocation>
</comment>
<keyword evidence="1 8" id="KW-0813">Transport</keyword>
<proteinExistence type="inferred from homology"/>
<dbReference type="EMBL" id="AFVQ02000220">
    <property type="protein sequence ID" value="KLI01340.1"/>
    <property type="molecule type" value="Genomic_DNA"/>
</dbReference>
<keyword evidence="4 8" id="KW-1133">Transmembrane helix</keyword>
<dbReference type="GO" id="GO:0005384">
    <property type="term" value="F:manganese ion transmembrane transporter activity"/>
    <property type="evidence" value="ECO:0007669"/>
    <property type="project" value="UniProtKB-UniRule"/>
</dbReference>
<dbReference type="OrthoDB" id="1679700at2"/>
<feature type="transmembrane region" description="Helical" evidence="8">
    <location>
        <begin position="135"/>
        <end position="156"/>
    </location>
</feature>
<feature type="transmembrane region" description="Helical" evidence="8">
    <location>
        <begin position="72"/>
        <end position="90"/>
    </location>
</feature>
<dbReference type="Pfam" id="PF02659">
    <property type="entry name" value="Mntp"/>
    <property type="match status" value="1"/>
</dbReference>
<gene>
    <name evidence="8" type="primary">mntP</name>
    <name evidence="9" type="ORF">SINU_13980</name>
</gene>
<feature type="transmembrane region" description="Helical" evidence="8">
    <location>
        <begin position="168"/>
        <end position="188"/>
    </location>
</feature>
<evidence type="ECO:0000313" key="9">
    <source>
        <dbReference type="EMBL" id="KLI01340.1"/>
    </source>
</evidence>
<keyword evidence="2 8" id="KW-1003">Cell membrane</keyword>
<evidence type="ECO:0000256" key="5">
    <source>
        <dbReference type="ARBA" id="ARBA00023065"/>
    </source>
</evidence>
<dbReference type="PANTHER" id="PTHR35529:SF1">
    <property type="entry name" value="MANGANESE EFFLUX PUMP MNTP-RELATED"/>
    <property type="match status" value="1"/>
</dbReference>
<keyword evidence="3 8" id="KW-0812">Transmembrane</keyword>
<evidence type="ECO:0000256" key="6">
    <source>
        <dbReference type="ARBA" id="ARBA00023136"/>
    </source>
</evidence>
<comment type="similarity">
    <text evidence="8">Belongs to the MntP (TC 9.B.29) family.</text>
</comment>
<dbReference type="AlphaFoldDB" id="A0A0U1QKJ2"/>
<evidence type="ECO:0000313" key="10">
    <source>
        <dbReference type="Proteomes" id="UP000035553"/>
    </source>
</evidence>
<accession>A0A0U1QKJ2</accession>
<evidence type="ECO:0000256" key="7">
    <source>
        <dbReference type="ARBA" id="ARBA00023211"/>
    </source>
</evidence>
<dbReference type="Proteomes" id="UP000035553">
    <property type="component" value="Unassembled WGS sequence"/>
</dbReference>
<feature type="transmembrane region" description="Helical" evidence="8">
    <location>
        <begin position="12"/>
        <end position="35"/>
    </location>
</feature>
<protein>
    <recommendedName>
        <fullName evidence="8">Putative manganese efflux pump MntP</fullName>
    </recommendedName>
</protein>
<dbReference type="HAMAP" id="MF_01521">
    <property type="entry name" value="MntP_pump"/>
    <property type="match status" value="1"/>
</dbReference>
<name>A0A0U1QKJ2_9BACL</name>
<organism evidence="9 10">
    <name type="scientific">Sporolactobacillus inulinus CASD</name>
    <dbReference type="NCBI Taxonomy" id="1069536"/>
    <lineage>
        <taxon>Bacteria</taxon>
        <taxon>Bacillati</taxon>
        <taxon>Bacillota</taxon>
        <taxon>Bacilli</taxon>
        <taxon>Bacillales</taxon>
        <taxon>Sporolactobacillaceae</taxon>
        <taxon>Sporolactobacillus</taxon>
    </lineage>
</organism>
<comment type="function">
    <text evidence="8">Probably functions as a manganese efflux pump.</text>
</comment>
<keyword evidence="7 8" id="KW-0464">Manganese</keyword>
<evidence type="ECO:0000256" key="1">
    <source>
        <dbReference type="ARBA" id="ARBA00022448"/>
    </source>
</evidence>
<dbReference type="GO" id="GO:0005886">
    <property type="term" value="C:plasma membrane"/>
    <property type="evidence" value="ECO:0007669"/>
    <property type="project" value="UniProtKB-SubCell"/>
</dbReference>
<evidence type="ECO:0000256" key="4">
    <source>
        <dbReference type="ARBA" id="ARBA00022989"/>
    </source>
</evidence>
<reference evidence="9 10" key="1">
    <citation type="journal article" date="2011" name="J. Bacteriol.">
        <title>Draft genome sequence of Sporolactobacillus inulinus strain CASD, an efficient D-lactic acid-producing bacterium with high-concentration lactate tolerance capability.</title>
        <authorList>
            <person name="Yu B."/>
            <person name="Su F."/>
            <person name="Wang L."/>
            <person name="Xu K."/>
            <person name="Zhao B."/>
            <person name="Xu P."/>
        </authorList>
    </citation>
    <scope>NUCLEOTIDE SEQUENCE [LARGE SCALE GENOMIC DNA]</scope>
    <source>
        <strain evidence="9 10">CASD</strain>
    </source>
</reference>
<keyword evidence="10" id="KW-1185">Reference proteome</keyword>
<dbReference type="STRING" id="1069536.SINU_13980"/>
<evidence type="ECO:0000256" key="2">
    <source>
        <dbReference type="ARBA" id="ARBA00022475"/>
    </source>
</evidence>
<feature type="transmembrane region" description="Helical" evidence="8">
    <location>
        <begin position="102"/>
        <end position="123"/>
    </location>
</feature>
<dbReference type="InterPro" id="IPR003810">
    <property type="entry name" value="Mntp/YtaF"/>
</dbReference>
<dbReference type="PANTHER" id="PTHR35529">
    <property type="entry name" value="MANGANESE EFFLUX PUMP MNTP-RELATED"/>
    <property type="match status" value="1"/>
</dbReference>